<organism evidence="4 5">
    <name type="scientific">Heterodera trifolii</name>
    <dbReference type="NCBI Taxonomy" id="157864"/>
    <lineage>
        <taxon>Eukaryota</taxon>
        <taxon>Metazoa</taxon>
        <taxon>Ecdysozoa</taxon>
        <taxon>Nematoda</taxon>
        <taxon>Chromadorea</taxon>
        <taxon>Rhabditida</taxon>
        <taxon>Tylenchina</taxon>
        <taxon>Tylenchomorpha</taxon>
        <taxon>Tylenchoidea</taxon>
        <taxon>Heteroderidae</taxon>
        <taxon>Heteroderinae</taxon>
        <taxon>Heterodera</taxon>
    </lineage>
</organism>
<accession>A0ABD2MDJ8</accession>
<dbReference type="Pfam" id="PF23309">
    <property type="entry name" value="DUF7083"/>
    <property type="match status" value="1"/>
</dbReference>
<comment type="caution">
    <text evidence="4">The sequence shown here is derived from an EMBL/GenBank/DDBJ whole genome shotgun (WGS) entry which is preliminary data.</text>
</comment>
<feature type="region of interest" description="Disordered" evidence="1">
    <location>
        <begin position="412"/>
        <end position="449"/>
    </location>
</feature>
<evidence type="ECO:0000313" key="4">
    <source>
        <dbReference type="EMBL" id="KAL3125531.1"/>
    </source>
</evidence>
<keyword evidence="2" id="KW-0472">Membrane</keyword>
<gene>
    <name evidence="4" type="ORF">niasHT_004496</name>
</gene>
<dbReference type="InterPro" id="IPR050951">
    <property type="entry name" value="Retrovirus_Pol_polyprotein"/>
</dbReference>
<feature type="region of interest" description="Disordered" evidence="1">
    <location>
        <begin position="1"/>
        <end position="25"/>
    </location>
</feature>
<reference evidence="4 5" key="1">
    <citation type="submission" date="2024-10" db="EMBL/GenBank/DDBJ databases">
        <authorList>
            <person name="Kim D."/>
        </authorList>
    </citation>
    <scope>NUCLEOTIDE SEQUENCE [LARGE SCALE GENOMIC DNA]</scope>
    <source>
        <strain evidence="4">BH-2024</strain>
    </source>
</reference>
<sequence length="594" mass="66817">MLGQFQRNKQMKGSGDKKGKKGAKWSEKPAATLNLRFSMCASNLRLKLALLNVRSKLALLKFAPLALFKFAPLALLKFAPLALLKFAPLALLKFHFSECACSIASLRVSIALLNVRFQFALLQCALLQFAAFALVEFAPFALLQLCEIGSLPGLWGTSLCPLTNTHLCYAFFQICTSSMCASPIGTSHVGRHMLRLTQKPQRDGSSSVGSGFGLGRHRGANSVPILPDISPFEPTDDKSRISEWIERFKFALDCTAPTANDEVKVKCLMNKLSESAFSEYSRSVLPSSVTDFDFKVTTEKLEKLFAKAQSIFIDRYECLKAVRGEGEQFRQFINRHRKLLTDFKFDELTKEQFNCLMLLMALKAPTEAALRQRILTKLAADSANISYDGVVEDLISFQSTISEAKAIEATSSSRPVNAIRHNQKPNNSPKKFCKESPKPNNSPNKFIKERTDTQATTTCWRCGFGVHRPDECRYQTSKCRKCQFVGHLDRQCERVQEWRKRQKAKKTGNDRVGHLRIGMTTHAVNSISLLKTAVLFNRKPVEFHLDTGSDIVVIDELTHEYVGRPPIEKCNDNGLIWAFRRIKAEDQQPERELS</sequence>
<evidence type="ECO:0000313" key="5">
    <source>
        <dbReference type="Proteomes" id="UP001620626"/>
    </source>
</evidence>
<proteinExistence type="predicted"/>
<keyword evidence="5" id="KW-1185">Reference proteome</keyword>
<dbReference type="PANTHER" id="PTHR37984:SF9">
    <property type="entry name" value="INTEGRASE CATALYTIC DOMAIN-CONTAINING PROTEIN"/>
    <property type="match status" value="1"/>
</dbReference>
<keyword evidence="2" id="KW-0812">Transmembrane</keyword>
<dbReference type="AlphaFoldDB" id="A0ABD2MDJ8"/>
<name>A0ABD2MDJ8_9BILA</name>
<protein>
    <recommendedName>
        <fullName evidence="3">DUF7083 domain-containing protein</fullName>
    </recommendedName>
</protein>
<dbReference type="Proteomes" id="UP001620626">
    <property type="component" value="Unassembled WGS sequence"/>
</dbReference>
<feature type="domain" description="DUF7083" evidence="3">
    <location>
        <begin position="237"/>
        <end position="306"/>
    </location>
</feature>
<dbReference type="InterPro" id="IPR055510">
    <property type="entry name" value="DUF7083"/>
</dbReference>
<evidence type="ECO:0000256" key="1">
    <source>
        <dbReference type="SAM" id="MobiDB-lite"/>
    </source>
</evidence>
<evidence type="ECO:0000256" key="2">
    <source>
        <dbReference type="SAM" id="Phobius"/>
    </source>
</evidence>
<dbReference type="EMBL" id="JBICBT010000030">
    <property type="protein sequence ID" value="KAL3125531.1"/>
    <property type="molecule type" value="Genomic_DNA"/>
</dbReference>
<evidence type="ECO:0000259" key="3">
    <source>
        <dbReference type="Pfam" id="PF23309"/>
    </source>
</evidence>
<keyword evidence="2" id="KW-1133">Transmembrane helix</keyword>
<feature type="transmembrane region" description="Helical" evidence="2">
    <location>
        <begin position="62"/>
        <end position="82"/>
    </location>
</feature>
<dbReference type="PANTHER" id="PTHR37984">
    <property type="entry name" value="PROTEIN CBG26694"/>
    <property type="match status" value="1"/>
</dbReference>